<dbReference type="Proteomes" id="UP001141166">
    <property type="component" value="Unassembled WGS sequence"/>
</dbReference>
<dbReference type="EMBL" id="NGLB01000001">
    <property type="protein sequence ID" value="OTN99334.1"/>
    <property type="molecule type" value="Genomic_DNA"/>
</dbReference>
<sequence>MELSQGTPISIKLRTKVKQQGEVQDFYFDLKGQMVTIGDTLYIRYKEIQEETGDEIPVTIKLVPDGHVQLIRAGEMRMRLKFGYKERLETSYRTPYGMIQIATFTKELHVSLKDRPTAGKVRIDYDLFMGPEKIGEYYLTLDFTA</sequence>
<evidence type="ECO:0000313" key="10">
    <source>
        <dbReference type="Proteomes" id="UP000191171"/>
    </source>
</evidence>
<dbReference type="InterPro" id="IPR012674">
    <property type="entry name" value="Calycin"/>
</dbReference>
<reference evidence="5 11" key="4">
    <citation type="submission" date="2017-05" db="EMBL/GenBank/DDBJ databases">
        <title>The Genome Sequence of Enterococcus faecium 6F2_DIV0138.</title>
        <authorList>
            <consortium name="The Broad Institute Genomics Platform"/>
            <consortium name="The Broad Institute Genomic Center for Infectious Diseases"/>
            <person name="Earl A."/>
            <person name="Manson A."/>
            <person name="Schwartman J."/>
            <person name="Gilmore M."/>
            <person name="Abouelleil A."/>
            <person name="Cao P."/>
            <person name="Chapman S."/>
            <person name="Cusick C."/>
            <person name="Shea T."/>
            <person name="Young S."/>
            <person name="Neafsey D."/>
            <person name="Nusbaum C."/>
            <person name="Birren B."/>
        </authorList>
    </citation>
    <scope>NUCLEOTIDE SEQUENCE [LARGE SCALE GENOMIC DNA]</scope>
    <source>
        <strain evidence="5 11">6F2_DIV0138</strain>
    </source>
</reference>
<dbReference type="EMBL" id="LRHK01000001">
    <property type="protein sequence ID" value="KWX18501.1"/>
    <property type="molecule type" value="Genomic_DNA"/>
</dbReference>
<reference evidence="1 13" key="6">
    <citation type="submission" date="2019-10" db="EMBL/GenBank/DDBJ databases">
        <title>Evolutionary dynamics of vancomycin-resistant Enterococcus faecium during gastrointestinal tract colonization and bloodstream infection in immunocompromised pediatric patients.</title>
        <authorList>
            <person name="Chilambi G.S."/>
            <person name="Nordstrom H.R."/>
            <person name="Evans D.R."/>
            <person name="Ferrolino J."/>
            <person name="Hayden R.T."/>
            <person name="Maron G.M."/>
            <person name="Vo A.N."/>
            <person name="Gilmore M.S."/>
            <person name="Wolf J."/>
            <person name="Rosch J.W."/>
            <person name="Van Tyne D."/>
        </authorList>
    </citation>
    <scope>NUCLEOTIDE SEQUENCE [LARGE SCALE GENOMIC DNA]</scope>
    <source>
        <strain evidence="1 13">VRECG27</strain>
    </source>
</reference>
<dbReference type="PATRIC" id="fig|1352.655.peg.1094"/>
<reference evidence="2 8" key="1">
    <citation type="submission" date="2016-01" db="EMBL/GenBank/DDBJ databases">
        <title>Molecular Mechanisms for transfer of large genomic segments between Enterococcus faecium strains.</title>
        <authorList>
            <person name="Garcia-Solache M.A."/>
            <person name="Lebreton F."/>
            <person name="Mclaughlin R.E."/>
            <person name="Whiteaker J.D."/>
            <person name="Gilmore M.S."/>
            <person name="Rice L.B."/>
        </authorList>
    </citation>
    <scope>NUCLEOTIDE SEQUENCE [LARGE SCALE GENOMIC DNA]</scope>
    <source>
        <strain evidence="2 8">D344RRF x C68</strain>
    </source>
</reference>
<reference evidence="4 10" key="3">
    <citation type="submission" date="2017-02" db="EMBL/GenBank/DDBJ databases">
        <title>Clonality and virulence of isolates of VRE in Hematopoietic Stem Cell Transplanted (HSCT) patients.</title>
        <authorList>
            <person name="Marchi A.P."/>
            <person name="Martins R.C."/>
            <person name="Marie S.K."/>
            <person name="Levin A.S."/>
            <person name="Costa S.F."/>
        </authorList>
    </citation>
    <scope>NUCLEOTIDE SEQUENCE [LARGE SCALE GENOMIC DNA]</scope>
    <source>
        <strain evidence="4 10">LIM1759</strain>
    </source>
</reference>
<dbReference type="Pfam" id="PF09148">
    <property type="entry name" value="DUF1934"/>
    <property type="match status" value="1"/>
</dbReference>
<evidence type="ECO:0000313" key="2">
    <source>
        <dbReference type="EMBL" id="KWX18501.1"/>
    </source>
</evidence>
<dbReference type="EMBL" id="WEFP01000002">
    <property type="protein sequence ID" value="KAB7572913.1"/>
    <property type="molecule type" value="Genomic_DNA"/>
</dbReference>
<proteinExistence type="predicted"/>
<dbReference type="Proteomes" id="UP000191171">
    <property type="component" value="Unassembled WGS sequence"/>
</dbReference>
<protein>
    <submittedName>
        <fullName evidence="1">DUF1934 domain-containing protein</fullName>
    </submittedName>
</protein>
<dbReference type="Proteomes" id="UP000469871">
    <property type="component" value="Unassembled WGS sequence"/>
</dbReference>
<evidence type="ECO:0000313" key="9">
    <source>
        <dbReference type="Proteomes" id="UP000183509"/>
    </source>
</evidence>
<evidence type="ECO:0000313" key="13">
    <source>
        <dbReference type="Proteomes" id="UP000469871"/>
    </source>
</evidence>
<dbReference type="EMBL" id="PJVH01000001">
    <property type="protein sequence ID" value="RXU92468.1"/>
    <property type="molecule type" value="Genomic_DNA"/>
</dbReference>
<dbReference type="Proteomes" id="UP000194737">
    <property type="component" value="Unassembled WGS sequence"/>
</dbReference>
<accession>A0A132Z5E9</accession>
<organism evidence="2 8">
    <name type="scientific">Enterococcus faecium</name>
    <name type="common">Streptococcus faecium</name>
    <dbReference type="NCBI Taxonomy" id="1352"/>
    <lineage>
        <taxon>Bacteria</taxon>
        <taxon>Bacillati</taxon>
        <taxon>Bacillota</taxon>
        <taxon>Bacilli</taxon>
        <taxon>Lactobacillales</taxon>
        <taxon>Enterococcaceae</taxon>
        <taxon>Enterococcus</taxon>
    </lineage>
</organism>
<dbReference type="InterPro" id="IPR015231">
    <property type="entry name" value="DUF1934"/>
</dbReference>
<evidence type="ECO:0000313" key="3">
    <source>
        <dbReference type="EMBL" id="MDC4246841.1"/>
    </source>
</evidence>
<dbReference type="AlphaFoldDB" id="A0A132Z5E9"/>
<evidence type="ECO:0000313" key="11">
    <source>
        <dbReference type="Proteomes" id="UP000194737"/>
    </source>
</evidence>
<evidence type="ECO:0000313" key="8">
    <source>
        <dbReference type="Proteomes" id="UP000070452"/>
    </source>
</evidence>
<dbReference type="Proteomes" id="UP000183509">
    <property type="component" value="Unassembled WGS sequence"/>
</dbReference>
<reference evidence="6 12" key="5">
    <citation type="submission" date="2017-12" db="EMBL/GenBank/DDBJ databases">
        <title>A pool of 800 enterococci isolated from chicken carcass rinse samples from New Zealand.</title>
        <authorList>
            <person name="Zhang J."/>
            <person name="Rogers L."/>
            <person name="Midwinter A."/>
            <person name="French N."/>
        </authorList>
    </citation>
    <scope>NUCLEOTIDE SEQUENCE [LARGE SCALE GENOMIC DNA]</scope>
    <source>
        <strain evidence="6 12">EN697</strain>
    </source>
</reference>
<evidence type="ECO:0000313" key="12">
    <source>
        <dbReference type="Proteomes" id="UP000289562"/>
    </source>
</evidence>
<evidence type="ECO:0000313" key="4">
    <source>
        <dbReference type="EMBL" id="OOL83052.1"/>
    </source>
</evidence>
<evidence type="ECO:0000313" key="6">
    <source>
        <dbReference type="EMBL" id="RXU92468.1"/>
    </source>
</evidence>
<comment type="caution">
    <text evidence="2">The sequence shown here is derived from an EMBL/GenBank/DDBJ whole genome shotgun (WGS) entry which is preliminary data.</text>
</comment>
<dbReference type="Gene3D" id="2.40.128.20">
    <property type="match status" value="1"/>
</dbReference>
<reference evidence="7 9" key="2">
    <citation type="submission" date="2016-04" db="EMBL/GenBank/DDBJ databases">
        <authorList>
            <person name="Millard A."/>
        </authorList>
    </citation>
    <scope>NUCLEOTIDE SEQUENCE [LARGE SCALE GENOMIC DNA]</scope>
    <source>
        <strain evidence="7">Isolate 22</strain>
    </source>
</reference>
<dbReference type="SUPFAM" id="SSF50814">
    <property type="entry name" value="Lipocalins"/>
    <property type="match status" value="1"/>
</dbReference>
<evidence type="ECO:0000313" key="1">
    <source>
        <dbReference type="EMBL" id="KAB7572913.1"/>
    </source>
</evidence>
<dbReference type="GeneID" id="66454845"/>
<dbReference type="EMBL" id="FKLM01000005">
    <property type="protein sequence ID" value="SAY79129.1"/>
    <property type="molecule type" value="Genomic_DNA"/>
</dbReference>
<dbReference type="Proteomes" id="UP000289562">
    <property type="component" value="Unassembled WGS sequence"/>
</dbReference>
<name>A0A132Z5E9_ENTFC</name>
<evidence type="ECO:0000313" key="7">
    <source>
        <dbReference type="EMBL" id="SAY79129.1"/>
    </source>
</evidence>
<dbReference type="RefSeq" id="WP_002295125.1">
    <property type="nucleotide sequence ID" value="NZ_AP026655.1"/>
</dbReference>
<dbReference type="EMBL" id="MVGJ01000027">
    <property type="protein sequence ID" value="OOL83052.1"/>
    <property type="molecule type" value="Genomic_DNA"/>
</dbReference>
<gene>
    <name evidence="5" type="ORF">A5804_000821</name>
    <name evidence="2" type="ORF">AWT83_08500</name>
    <name evidence="4" type="ORF">B1P95_06130</name>
    <name evidence="6" type="ORF">CYQ77_00395</name>
    <name evidence="7" type="ORF">DTPHA_600532</name>
    <name evidence="1" type="ORF">GBM73_13995</name>
    <name evidence="3" type="ORF">M3X98_02045</name>
</gene>
<evidence type="ECO:0000313" key="5">
    <source>
        <dbReference type="EMBL" id="OTN99334.1"/>
    </source>
</evidence>
<dbReference type="EMBL" id="JAMWMK010000002">
    <property type="protein sequence ID" value="MDC4246841.1"/>
    <property type="molecule type" value="Genomic_DNA"/>
</dbReference>
<reference evidence="3" key="7">
    <citation type="submission" date="2022-05" db="EMBL/GenBank/DDBJ databases">
        <title>Draft genome sequences of Clostridium perfringens strains isolated from Peru.</title>
        <authorList>
            <person name="Hurtado R."/>
            <person name="Lima L."/>
            <person name="Sousa T."/>
            <person name="Jaiswal A.K."/>
            <person name="Tiwari S."/>
            <person name="Maturrano L."/>
            <person name="Brenig B."/>
            <person name="Azevedo V."/>
        </authorList>
    </citation>
    <scope>NUCLEOTIDE SEQUENCE</scope>
    <source>
        <strain evidence="3">CP4</strain>
    </source>
</reference>
<dbReference type="Proteomes" id="UP000070452">
    <property type="component" value="Unassembled WGS sequence"/>
</dbReference>